<gene>
    <name evidence="2" type="ORF">NDU88_007038</name>
</gene>
<proteinExistence type="predicted"/>
<feature type="compositionally biased region" description="Basic residues" evidence="1">
    <location>
        <begin position="44"/>
        <end position="54"/>
    </location>
</feature>
<dbReference type="EMBL" id="JANPWB010000013">
    <property type="protein sequence ID" value="KAJ1109678.1"/>
    <property type="molecule type" value="Genomic_DNA"/>
</dbReference>
<keyword evidence="3" id="KW-1185">Reference proteome</keyword>
<reference evidence="2" key="1">
    <citation type="journal article" date="2022" name="bioRxiv">
        <title>Sequencing and chromosome-scale assembly of the giantPleurodeles waltlgenome.</title>
        <authorList>
            <person name="Brown T."/>
            <person name="Elewa A."/>
            <person name="Iarovenko S."/>
            <person name="Subramanian E."/>
            <person name="Araus A.J."/>
            <person name="Petzold A."/>
            <person name="Susuki M."/>
            <person name="Suzuki K.-i.T."/>
            <person name="Hayashi T."/>
            <person name="Toyoda A."/>
            <person name="Oliveira C."/>
            <person name="Osipova E."/>
            <person name="Leigh N.D."/>
            <person name="Simon A."/>
            <person name="Yun M.H."/>
        </authorList>
    </citation>
    <scope>NUCLEOTIDE SEQUENCE</scope>
    <source>
        <strain evidence="2">20211129_DDA</strain>
        <tissue evidence="2">Liver</tissue>
    </source>
</reference>
<protein>
    <submittedName>
        <fullName evidence="2">Uncharacterized protein</fullName>
    </submittedName>
</protein>
<comment type="caution">
    <text evidence="2">The sequence shown here is derived from an EMBL/GenBank/DDBJ whole genome shotgun (WGS) entry which is preliminary data.</text>
</comment>
<accession>A0AAV7N942</accession>
<feature type="region of interest" description="Disordered" evidence="1">
    <location>
        <begin position="149"/>
        <end position="175"/>
    </location>
</feature>
<dbReference type="AlphaFoldDB" id="A0AAV7N942"/>
<dbReference type="Proteomes" id="UP001066276">
    <property type="component" value="Chromosome 9"/>
</dbReference>
<evidence type="ECO:0000313" key="3">
    <source>
        <dbReference type="Proteomes" id="UP001066276"/>
    </source>
</evidence>
<sequence length="230" mass="26038">MLRRIEPVMCGRGIASLCPWEAAPLEARGPQWAKPPPRGTGRGFRPRWQRRVGGRKGGGGRAVPPHQPYPAVVPGPLRRVPRLRPINLEGMQAPLNTNQFLMQEKYQLMHLRSDSVGSTESGDGSDCEMDPLDMDQYLYVLENAHGALLDEESPPQPGKRRRRGEEVPPSPHRTTDQQIDLFIGSFLVPELLLQEDSSMQYFPSEDDVLQSEQFMERDFQEFCSKISFVQ</sequence>
<organism evidence="2 3">
    <name type="scientific">Pleurodeles waltl</name>
    <name type="common">Iberian ribbed newt</name>
    <dbReference type="NCBI Taxonomy" id="8319"/>
    <lineage>
        <taxon>Eukaryota</taxon>
        <taxon>Metazoa</taxon>
        <taxon>Chordata</taxon>
        <taxon>Craniata</taxon>
        <taxon>Vertebrata</taxon>
        <taxon>Euteleostomi</taxon>
        <taxon>Amphibia</taxon>
        <taxon>Batrachia</taxon>
        <taxon>Caudata</taxon>
        <taxon>Salamandroidea</taxon>
        <taxon>Salamandridae</taxon>
        <taxon>Pleurodelinae</taxon>
        <taxon>Pleurodeles</taxon>
    </lineage>
</organism>
<name>A0AAV7N942_PLEWA</name>
<evidence type="ECO:0000313" key="2">
    <source>
        <dbReference type="EMBL" id="KAJ1109678.1"/>
    </source>
</evidence>
<feature type="region of interest" description="Disordered" evidence="1">
    <location>
        <begin position="29"/>
        <end position="76"/>
    </location>
</feature>
<evidence type="ECO:0000256" key="1">
    <source>
        <dbReference type="SAM" id="MobiDB-lite"/>
    </source>
</evidence>